<accession>A0A3S2VF76</accession>
<dbReference type="Gene3D" id="3.40.50.720">
    <property type="entry name" value="NAD(P)-binding Rossmann-like Domain"/>
    <property type="match status" value="1"/>
</dbReference>
<dbReference type="GO" id="GO:0004665">
    <property type="term" value="F:prephenate dehydrogenase (NADP+) activity"/>
    <property type="evidence" value="ECO:0007669"/>
    <property type="project" value="InterPro"/>
</dbReference>
<dbReference type="PROSITE" id="PS51176">
    <property type="entry name" value="PDH_ADH"/>
    <property type="match status" value="1"/>
</dbReference>
<dbReference type="InterPro" id="IPR003099">
    <property type="entry name" value="Prephen_DH"/>
</dbReference>
<evidence type="ECO:0000313" key="3">
    <source>
        <dbReference type="EMBL" id="RVU21582.1"/>
    </source>
</evidence>
<dbReference type="AlphaFoldDB" id="A0A3S2VF76"/>
<dbReference type="EMBL" id="SACP01000001">
    <property type="protein sequence ID" value="RVU21582.1"/>
    <property type="molecule type" value="Genomic_DNA"/>
</dbReference>
<dbReference type="PANTHER" id="PTHR21363:SF0">
    <property type="entry name" value="PREPHENATE DEHYDROGENASE [NADP(+)]"/>
    <property type="match status" value="1"/>
</dbReference>
<comment type="caution">
    <text evidence="3">The sequence shown here is derived from an EMBL/GenBank/DDBJ whole genome shotgun (WGS) entry which is preliminary data.</text>
</comment>
<evidence type="ECO:0000313" key="4">
    <source>
        <dbReference type="Proteomes" id="UP000286997"/>
    </source>
</evidence>
<dbReference type="SUPFAM" id="SSF51735">
    <property type="entry name" value="NAD(P)-binding Rossmann-fold domains"/>
    <property type="match status" value="1"/>
</dbReference>
<name>A0A3S2VF76_9HYPH</name>
<protein>
    <submittedName>
        <fullName evidence="3">Prephenate dehydrogenase</fullName>
    </submittedName>
</protein>
<dbReference type="PANTHER" id="PTHR21363">
    <property type="entry name" value="PREPHENATE DEHYDROGENASE"/>
    <property type="match status" value="1"/>
</dbReference>
<dbReference type="InterPro" id="IPR036291">
    <property type="entry name" value="NAD(P)-bd_dom_sf"/>
</dbReference>
<proteinExistence type="predicted"/>
<evidence type="ECO:0000256" key="1">
    <source>
        <dbReference type="ARBA" id="ARBA00023002"/>
    </source>
</evidence>
<organism evidence="3 4">
    <name type="scientific">Methylobacterium oryzihabitans</name>
    <dbReference type="NCBI Taxonomy" id="2499852"/>
    <lineage>
        <taxon>Bacteria</taxon>
        <taxon>Pseudomonadati</taxon>
        <taxon>Pseudomonadota</taxon>
        <taxon>Alphaproteobacteria</taxon>
        <taxon>Hyphomicrobiales</taxon>
        <taxon>Methylobacteriaceae</taxon>
        <taxon>Methylobacterium</taxon>
    </lineage>
</organism>
<evidence type="ECO:0000259" key="2">
    <source>
        <dbReference type="PROSITE" id="PS51176"/>
    </source>
</evidence>
<feature type="domain" description="Prephenate/arogenate dehydrogenase" evidence="2">
    <location>
        <begin position="9"/>
        <end position="242"/>
    </location>
</feature>
<keyword evidence="4" id="KW-1185">Reference proteome</keyword>
<gene>
    <name evidence="3" type="ORF">EOE48_00550</name>
</gene>
<dbReference type="GO" id="GO:0070403">
    <property type="term" value="F:NAD+ binding"/>
    <property type="evidence" value="ECO:0007669"/>
    <property type="project" value="InterPro"/>
</dbReference>
<dbReference type="OrthoDB" id="9800497at2"/>
<sequence length="242" mass="25667">MPHTSTDAPALGLIGFGAFGRLAARQLRRHFRVLAYDPAAAADEAGVAFVGLTEAASCPVVVLAVPVCRLAETVAAVAPHLRPGALVLDVGSVKEEPARLMREGLPDHVEIVATHPLFGPQSARDGLAGLKIAVCPVRGRSARRVAAFLRRAFGLDVIVTTPEDHDRDAALAQGLTHLIAGLVVRMEPLPSRITTRSFDLLMEAVGMVRHDAPEVFEAIVRANPYAAEMRRRFAALAGAVDG</sequence>
<dbReference type="InterPro" id="IPR046826">
    <property type="entry name" value="PDH_N"/>
</dbReference>
<dbReference type="RefSeq" id="WP_127726825.1">
    <property type="nucleotide sequence ID" value="NZ_SACP01000001.1"/>
</dbReference>
<dbReference type="SUPFAM" id="SSF48179">
    <property type="entry name" value="6-phosphogluconate dehydrogenase C-terminal domain-like"/>
    <property type="match status" value="1"/>
</dbReference>
<dbReference type="InterPro" id="IPR008927">
    <property type="entry name" value="6-PGluconate_DH-like_C_sf"/>
</dbReference>
<dbReference type="Proteomes" id="UP000286997">
    <property type="component" value="Unassembled WGS sequence"/>
</dbReference>
<dbReference type="GO" id="GO:0008977">
    <property type="term" value="F:prephenate dehydrogenase (NAD+) activity"/>
    <property type="evidence" value="ECO:0007669"/>
    <property type="project" value="InterPro"/>
</dbReference>
<reference evidence="3 4" key="1">
    <citation type="submission" date="2019-01" db="EMBL/GenBank/DDBJ databases">
        <authorList>
            <person name="Chen W.-M."/>
        </authorList>
    </citation>
    <scope>NUCLEOTIDE SEQUENCE [LARGE SCALE GENOMIC DNA]</scope>
    <source>
        <strain evidence="3 4">TER-1</strain>
    </source>
</reference>
<dbReference type="GO" id="GO:0006571">
    <property type="term" value="P:tyrosine biosynthetic process"/>
    <property type="evidence" value="ECO:0007669"/>
    <property type="project" value="InterPro"/>
</dbReference>
<keyword evidence="1" id="KW-0560">Oxidoreductase</keyword>
<dbReference type="Pfam" id="PF02153">
    <property type="entry name" value="PDH_N"/>
    <property type="match status" value="1"/>
</dbReference>
<dbReference type="InterPro" id="IPR050812">
    <property type="entry name" value="Preph/Arog_dehydrog"/>
</dbReference>